<protein>
    <submittedName>
        <fullName evidence="2">Pimeloyl-ACP methyl ester carboxylesterase</fullName>
    </submittedName>
</protein>
<evidence type="ECO:0000313" key="3">
    <source>
        <dbReference type="Proteomes" id="UP000190042"/>
    </source>
</evidence>
<dbReference type="InterPro" id="IPR000073">
    <property type="entry name" value="AB_hydrolase_1"/>
</dbReference>
<dbReference type="InterPro" id="IPR029058">
    <property type="entry name" value="AB_hydrolase_fold"/>
</dbReference>
<keyword evidence="3" id="KW-1185">Reference proteome</keyword>
<evidence type="ECO:0000313" key="2">
    <source>
        <dbReference type="EMBL" id="SKA98611.1"/>
    </source>
</evidence>
<dbReference type="Pfam" id="PF00561">
    <property type="entry name" value="Abhydrolase_1"/>
    <property type="match status" value="1"/>
</dbReference>
<proteinExistence type="predicted"/>
<organism evidence="2 3">
    <name type="scientific">Sporosarcina newyorkensis</name>
    <dbReference type="NCBI Taxonomy" id="759851"/>
    <lineage>
        <taxon>Bacteria</taxon>
        <taxon>Bacillati</taxon>
        <taxon>Bacillota</taxon>
        <taxon>Bacilli</taxon>
        <taxon>Bacillales</taxon>
        <taxon>Caryophanaceae</taxon>
        <taxon>Sporosarcina</taxon>
    </lineage>
</organism>
<evidence type="ECO:0000259" key="1">
    <source>
        <dbReference type="Pfam" id="PF00561"/>
    </source>
</evidence>
<dbReference type="Gene3D" id="3.40.50.1820">
    <property type="entry name" value="alpha/beta hydrolase"/>
    <property type="match status" value="1"/>
</dbReference>
<feature type="domain" description="AB hydrolase-1" evidence="1">
    <location>
        <begin position="24"/>
        <end position="166"/>
    </location>
</feature>
<dbReference type="SUPFAM" id="SSF53474">
    <property type="entry name" value="alpha/beta-Hydrolases"/>
    <property type="match status" value="1"/>
</dbReference>
<dbReference type="AlphaFoldDB" id="A0A1T4YBD2"/>
<dbReference type="EMBL" id="FUYJ01000003">
    <property type="protein sequence ID" value="SKA98611.1"/>
    <property type="molecule type" value="Genomic_DNA"/>
</dbReference>
<gene>
    <name evidence="2" type="ORF">SAMN04244570_2124</name>
</gene>
<dbReference type="PANTHER" id="PTHR43798">
    <property type="entry name" value="MONOACYLGLYCEROL LIPASE"/>
    <property type="match status" value="1"/>
</dbReference>
<dbReference type="RefSeq" id="WP_078817592.1">
    <property type="nucleotide sequence ID" value="NZ_FUYJ01000003.1"/>
</dbReference>
<dbReference type="Proteomes" id="UP000190042">
    <property type="component" value="Unassembled WGS sequence"/>
</dbReference>
<name>A0A1T4YBD2_9BACL</name>
<sequence length="281" mass="32123">MAEIHHLTDHKKLMFHESDGTAGTIIAVHGLTGNHKTFLHYEQGLEESYRFISYDLRGRGDSSPAENQTSIFEHTKDLLLFIKQKGIENPILMGYSMGAYICALAASEIQTKGLILLDGAGITEEKQRDLIVPSLSRLQKKYATKNDYVTQTKTIYEGLHVEWDAIVEEITNYEVHQTANGWQHKSDALVMEKDFNSFYAFKPKEVFLKINCPILLVIALGPLGQKPPLFTKETYEQTIEYAKDIQTIEVHANHYTLMFEKQPYIESKILELLNRVEKVTQ</sequence>
<dbReference type="InterPro" id="IPR050266">
    <property type="entry name" value="AB_hydrolase_sf"/>
</dbReference>
<accession>A0A1T4YBD2</accession>
<reference evidence="3" key="1">
    <citation type="submission" date="2017-02" db="EMBL/GenBank/DDBJ databases">
        <authorList>
            <person name="Varghese N."/>
            <person name="Submissions S."/>
        </authorList>
    </citation>
    <scope>NUCLEOTIDE SEQUENCE [LARGE SCALE GENOMIC DNA]</scope>
    <source>
        <strain evidence="3">DSM 23966</strain>
    </source>
</reference>